<proteinExistence type="predicted"/>
<accession>A0A803R5X6</accession>
<keyword evidence="2" id="KW-1185">Reference proteome</keyword>
<evidence type="ECO:0000313" key="2">
    <source>
        <dbReference type="Proteomes" id="UP000596661"/>
    </source>
</evidence>
<dbReference type="EMBL" id="UZAU01000599">
    <property type="status" value="NOT_ANNOTATED_CDS"/>
    <property type="molecule type" value="Genomic_DNA"/>
</dbReference>
<evidence type="ECO:0000313" key="1">
    <source>
        <dbReference type="EnsemblPlants" id="cds.novel_model_5474_5bd9a17a.10.5bd9b13b"/>
    </source>
</evidence>
<name>A0A803R5X6_CANSA</name>
<dbReference type="Proteomes" id="UP000596661">
    <property type="component" value="Chromosome 6"/>
</dbReference>
<dbReference type="EnsemblPlants" id="novel_model_5474_5bd9a17a.10.5bd9b13b">
    <property type="protein sequence ID" value="cds.novel_model_5474_5bd9a17a.10.5bd9b13b"/>
    <property type="gene ID" value="novel_gene_2834_5bd9a17a"/>
</dbReference>
<protein>
    <recommendedName>
        <fullName evidence="3">RNase H type-1 domain-containing protein</fullName>
    </recommendedName>
</protein>
<reference evidence="1" key="2">
    <citation type="submission" date="2021-03" db="UniProtKB">
        <authorList>
            <consortium name="EnsemblPlants"/>
        </authorList>
    </citation>
    <scope>IDENTIFICATION</scope>
</reference>
<sequence length="68" mass="7345">MYFNKLGALFKDVIALLSKFPGAVLSHVARAENLAAHGLAKHALRLDDELSWFEEVPAPVADVGVINS</sequence>
<dbReference type="Gramene" id="novel_model_5474_5bd9a17a.10.5bd9b13b">
    <property type="protein sequence ID" value="cds.novel_model_5474_5bd9a17a.10.5bd9b13b"/>
    <property type="gene ID" value="novel_gene_2834_5bd9a17a"/>
</dbReference>
<evidence type="ECO:0008006" key="3">
    <source>
        <dbReference type="Google" id="ProtNLM"/>
    </source>
</evidence>
<dbReference type="AlphaFoldDB" id="A0A803R5X6"/>
<organism evidence="1 2">
    <name type="scientific">Cannabis sativa</name>
    <name type="common">Hemp</name>
    <name type="synonym">Marijuana</name>
    <dbReference type="NCBI Taxonomy" id="3483"/>
    <lineage>
        <taxon>Eukaryota</taxon>
        <taxon>Viridiplantae</taxon>
        <taxon>Streptophyta</taxon>
        <taxon>Embryophyta</taxon>
        <taxon>Tracheophyta</taxon>
        <taxon>Spermatophyta</taxon>
        <taxon>Magnoliopsida</taxon>
        <taxon>eudicotyledons</taxon>
        <taxon>Gunneridae</taxon>
        <taxon>Pentapetalae</taxon>
        <taxon>rosids</taxon>
        <taxon>fabids</taxon>
        <taxon>Rosales</taxon>
        <taxon>Cannabaceae</taxon>
        <taxon>Cannabis</taxon>
    </lineage>
</organism>
<reference evidence="1" key="1">
    <citation type="submission" date="2018-11" db="EMBL/GenBank/DDBJ databases">
        <authorList>
            <person name="Grassa J C."/>
        </authorList>
    </citation>
    <scope>NUCLEOTIDE SEQUENCE [LARGE SCALE GENOMIC DNA]</scope>
</reference>